<dbReference type="InterPro" id="IPR005913">
    <property type="entry name" value="dTDP_dehydrorham_reduct"/>
</dbReference>
<evidence type="ECO:0000259" key="8">
    <source>
        <dbReference type="Pfam" id="PF08421"/>
    </source>
</evidence>
<dbReference type="InterPro" id="IPR013691">
    <property type="entry name" value="MeTrfase_14"/>
</dbReference>
<comment type="cofactor">
    <cofactor evidence="6">
        <name>Mg(2+)</name>
        <dbReference type="ChEBI" id="CHEBI:18420"/>
    </cofactor>
    <text evidence="6">Binds 1 Mg(2+) ion per monomer.</text>
</comment>
<dbReference type="GO" id="GO:0048269">
    <property type="term" value="C:methionine adenosyltransferase complex"/>
    <property type="evidence" value="ECO:0007669"/>
    <property type="project" value="TreeGrafter"/>
</dbReference>
<evidence type="ECO:0000256" key="2">
    <source>
        <dbReference type="ARBA" id="ARBA00010944"/>
    </source>
</evidence>
<proteinExistence type="inferred from homology"/>
<feature type="domain" description="C-methyltransferase" evidence="9">
    <location>
        <begin position="553"/>
        <end position="660"/>
    </location>
</feature>
<organism evidence="10 11">
    <name type="scientific">Pseudoalteromonas citrea</name>
    <dbReference type="NCBI Taxonomy" id="43655"/>
    <lineage>
        <taxon>Bacteria</taxon>
        <taxon>Pseudomonadati</taxon>
        <taxon>Pseudomonadota</taxon>
        <taxon>Gammaproteobacteria</taxon>
        <taxon>Alteromonadales</taxon>
        <taxon>Pseudoalteromonadaceae</taxon>
        <taxon>Pseudoalteromonas</taxon>
    </lineage>
</organism>
<evidence type="ECO:0000313" key="11">
    <source>
        <dbReference type="Proteomes" id="UP000016487"/>
    </source>
</evidence>
<dbReference type="InterPro" id="IPR036291">
    <property type="entry name" value="NAD(P)-bd_dom_sf"/>
</dbReference>
<evidence type="ECO:0000259" key="7">
    <source>
        <dbReference type="Pfam" id="PF04321"/>
    </source>
</evidence>
<name>A0AAD4AL30_9GAMM</name>
<protein>
    <recommendedName>
        <fullName evidence="4 6">dTDP-4-dehydrorhamnose reductase</fullName>
        <ecNumber evidence="3 6">1.1.1.133</ecNumber>
    </recommendedName>
</protein>
<dbReference type="InterPro" id="IPR038576">
    <property type="entry name" value="Methyltransf_Zn-bd_dom_put_sf"/>
</dbReference>
<dbReference type="PANTHER" id="PTHR10491">
    <property type="entry name" value="DTDP-4-DEHYDRORHAMNOSE REDUCTASE"/>
    <property type="match status" value="1"/>
</dbReference>
<evidence type="ECO:0000256" key="1">
    <source>
        <dbReference type="ARBA" id="ARBA00004781"/>
    </source>
</evidence>
<dbReference type="Proteomes" id="UP000016487">
    <property type="component" value="Unassembled WGS sequence"/>
</dbReference>
<evidence type="ECO:0000256" key="5">
    <source>
        <dbReference type="ARBA" id="ARBA00048200"/>
    </source>
</evidence>
<evidence type="ECO:0000256" key="3">
    <source>
        <dbReference type="ARBA" id="ARBA00012929"/>
    </source>
</evidence>
<dbReference type="InterPro" id="IPR029063">
    <property type="entry name" value="SAM-dependent_MTases_sf"/>
</dbReference>
<dbReference type="Gene3D" id="3.40.50.720">
    <property type="entry name" value="NAD(P)-binding Rossmann-like Domain"/>
    <property type="match status" value="2"/>
</dbReference>
<comment type="similarity">
    <text evidence="2 6">Belongs to the dTDP-4-dehydrorhamnose reductase family.</text>
</comment>
<dbReference type="SUPFAM" id="SSF51735">
    <property type="entry name" value="NAD(P)-binding Rossmann-fold domains"/>
    <property type="match status" value="1"/>
</dbReference>
<feature type="domain" description="RmlD-like substrate binding" evidence="7">
    <location>
        <begin position="5"/>
        <end position="290"/>
    </location>
</feature>
<comment type="pathway">
    <text evidence="1 6">Carbohydrate biosynthesis; dTDP-L-rhamnose biosynthesis.</text>
</comment>
<dbReference type="GO" id="GO:0008831">
    <property type="term" value="F:dTDP-4-dehydrorhamnose reductase activity"/>
    <property type="evidence" value="ECO:0007669"/>
    <property type="project" value="UniProtKB-EC"/>
</dbReference>
<keyword evidence="6" id="KW-0560">Oxidoreductase</keyword>
<dbReference type="Gene3D" id="6.20.50.110">
    <property type="entry name" value="Methyltransferase, zinc-binding domain"/>
    <property type="match status" value="1"/>
</dbReference>
<sequence length="674" mass="75377">MGKSKVLVVGGDSFLGKQLGVELDSMHVESYLSTRRKSSVSQYRPFLDLLQPKLSTTYDHVILLAGIWNYHACATDPDAYTINVINMIEIAQACWNKGAFVTFISTNTVFGGDKPWCNEDTSLSPSFPYAQHKVDAELGLQKRAKLLACESKLNIIRLTKILDASVSPLPSWLPELANNNKITPFSDLIFAPITREFAAQSIARIALSGIAGTFHLSGEKNVKYDEFAKNIAITMGHSQKLIEATTSTKAGIKIPFLPLYSGLGMRNTNEVFKIAPQPLQQVVSTIVAQYHAKNSYTCKVCHQKNVKLILNFGPQPICNNFQTTPNTAPSYELTFGQCTHCGTAQLVNSPSIEDLRPRLNWLAYNEPETHLDEVVKQSAHIIGFDNLKKVLGATYKDASMLSRYTDMLECSQATIQPHPIPESHGLETIQQAICDRNVIGIKSDLVIARHLIEHSDKPVKLLKELSSFIDDTGYILIELPASEHIFEHNNHPFIWEEHFLYFTESSVDALIEQSGLERVHYWRFKYDYEDSLVLLVKKAQKKIPHSVKHVCLKPVQSFAKTFLETQCAWQTQLKKLKQEYGGIAVFGAGHMCIRFINFYQLSDYIDYVIDDNPNKIGMYLPGSDIIISASANINAEQAPVCISTLSPESEARVVAKNTYLSSGVLLIRAFKEHG</sequence>
<accession>A0AAD4AL30</accession>
<dbReference type="Pfam" id="PF04321">
    <property type="entry name" value="RmlD_sub_bind"/>
    <property type="match status" value="1"/>
</dbReference>
<dbReference type="Pfam" id="PF13489">
    <property type="entry name" value="Methyltransf_23"/>
    <property type="match status" value="1"/>
</dbReference>
<dbReference type="GO" id="GO:0048270">
    <property type="term" value="F:methionine adenosyltransferase regulator activity"/>
    <property type="evidence" value="ECO:0007669"/>
    <property type="project" value="TreeGrafter"/>
</dbReference>
<dbReference type="EMBL" id="AHBZ03000014">
    <property type="protein sequence ID" value="KAF7774134.1"/>
    <property type="molecule type" value="Genomic_DNA"/>
</dbReference>
<evidence type="ECO:0000256" key="4">
    <source>
        <dbReference type="ARBA" id="ARBA00017099"/>
    </source>
</evidence>
<dbReference type="InterPro" id="IPR013630">
    <property type="entry name" value="Methyltransf_Zn-bd_dom_put"/>
</dbReference>
<evidence type="ECO:0000259" key="9">
    <source>
        <dbReference type="Pfam" id="PF08484"/>
    </source>
</evidence>
<dbReference type="AlphaFoldDB" id="A0AAD4AL30"/>
<comment type="function">
    <text evidence="6">Catalyzes the reduction of dTDP-6-deoxy-L-lyxo-4-hexulose to yield dTDP-L-rhamnose.</text>
</comment>
<dbReference type="EC" id="1.1.1.133" evidence="3 6"/>
<dbReference type="RefSeq" id="WP_010364966.1">
    <property type="nucleotide sequence ID" value="NZ_AHBZ03000014.1"/>
</dbReference>
<comment type="catalytic activity">
    <reaction evidence="5 6">
        <text>dTDP-beta-L-rhamnose + NADP(+) = dTDP-4-dehydro-beta-L-rhamnose + NADPH + H(+)</text>
        <dbReference type="Rhea" id="RHEA:21796"/>
        <dbReference type="ChEBI" id="CHEBI:15378"/>
        <dbReference type="ChEBI" id="CHEBI:57510"/>
        <dbReference type="ChEBI" id="CHEBI:57783"/>
        <dbReference type="ChEBI" id="CHEBI:58349"/>
        <dbReference type="ChEBI" id="CHEBI:62830"/>
        <dbReference type="EC" id="1.1.1.133"/>
    </reaction>
</comment>
<dbReference type="Pfam" id="PF08484">
    <property type="entry name" value="Methyltransf_14"/>
    <property type="match status" value="1"/>
</dbReference>
<reference evidence="10" key="1">
    <citation type="journal article" date="2012" name="J. Bacteriol.">
        <title>Genome sequences of type strains of seven species of the marine bacterium Pseudoalteromonas.</title>
        <authorList>
            <person name="Xie B.B."/>
            <person name="Shu Y.L."/>
            <person name="Qin Q.L."/>
            <person name="Rong J.C."/>
            <person name="Zhang X.Y."/>
            <person name="Chen X.L."/>
            <person name="Shi M."/>
            <person name="He H.L."/>
            <person name="Zhou B.C."/>
            <person name="Zhang Y.Z."/>
        </authorList>
    </citation>
    <scope>NUCLEOTIDE SEQUENCE</scope>
    <source>
        <strain evidence="10">DSM 8771</strain>
    </source>
</reference>
<comment type="caution">
    <text evidence="10">The sequence shown here is derived from an EMBL/GenBank/DDBJ whole genome shotgun (WGS) entry which is preliminary data.</text>
</comment>
<reference evidence="10" key="2">
    <citation type="submission" date="2015-03" db="EMBL/GenBank/DDBJ databases">
        <title>Genome sequence of Pseudoalteromonas citrea.</title>
        <authorList>
            <person name="Xie B.-B."/>
            <person name="Rong J.-C."/>
            <person name="Qin Q.-L."/>
            <person name="Zhang Y.-Z."/>
        </authorList>
    </citation>
    <scope>NUCLEOTIDE SEQUENCE</scope>
    <source>
        <strain evidence="10">DSM 8771</strain>
    </source>
</reference>
<evidence type="ECO:0000256" key="6">
    <source>
        <dbReference type="RuleBase" id="RU364082"/>
    </source>
</evidence>
<dbReference type="GO" id="GO:0006556">
    <property type="term" value="P:S-adenosylmethionine biosynthetic process"/>
    <property type="evidence" value="ECO:0007669"/>
    <property type="project" value="TreeGrafter"/>
</dbReference>
<dbReference type="Pfam" id="PF08421">
    <property type="entry name" value="Methyltransf_13"/>
    <property type="match status" value="1"/>
</dbReference>
<keyword evidence="6" id="KW-0521">NADP</keyword>
<dbReference type="SUPFAM" id="SSF53335">
    <property type="entry name" value="S-adenosyl-L-methionine-dependent methyltransferases"/>
    <property type="match status" value="1"/>
</dbReference>
<dbReference type="Gene3D" id="3.40.50.150">
    <property type="entry name" value="Vaccinia Virus protein VP39"/>
    <property type="match status" value="1"/>
</dbReference>
<dbReference type="PANTHER" id="PTHR10491:SF4">
    <property type="entry name" value="METHIONINE ADENOSYLTRANSFERASE 2 SUBUNIT BETA"/>
    <property type="match status" value="1"/>
</dbReference>
<evidence type="ECO:0000313" key="10">
    <source>
        <dbReference type="EMBL" id="KAF7774134.1"/>
    </source>
</evidence>
<dbReference type="InterPro" id="IPR029903">
    <property type="entry name" value="RmlD-like-bd"/>
</dbReference>
<gene>
    <name evidence="10" type="ORF">PCIT_a0532</name>
</gene>
<feature type="domain" description="Methyltransferase putative zinc binding" evidence="8">
    <location>
        <begin position="298"/>
        <end position="351"/>
    </location>
</feature>